<dbReference type="NCBIfam" id="NF008121">
    <property type="entry name" value="PRK10869.1"/>
    <property type="match status" value="1"/>
</dbReference>
<dbReference type="NCBIfam" id="TIGR00634">
    <property type="entry name" value="recN"/>
    <property type="match status" value="1"/>
</dbReference>
<dbReference type="Gene3D" id="3.40.50.300">
    <property type="entry name" value="P-loop containing nucleotide triphosphate hydrolases"/>
    <property type="match status" value="2"/>
</dbReference>
<proteinExistence type="inferred from homology"/>
<comment type="function">
    <text evidence="1 9">May be involved in recombinational repair of damaged DNA.</text>
</comment>
<dbReference type="FunCoup" id="A0A6G9I958">
    <property type="interactions" value="436"/>
</dbReference>
<evidence type="ECO:0000256" key="9">
    <source>
        <dbReference type="PIRNR" id="PIRNR003128"/>
    </source>
</evidence>
<dbReference type="GO" id="GO:0009432">
    <property type="term" value="P:SOS response"/>
    <property type="evidence" value="ECO:0007669"/>
    <property type="project" value="UniProtKB-ARBA"/>
</dbReference>
<feature type="domain" description="RecF/RecN/SMC N-terminal" evidence="10">
    <location>
        <begin position="1"/>
        <end position="512"/>
    </location>
</feature>
<evidence type="ECO:0000313" key="12">
    <source>
        <dbReference type="Proteomes" id="UP000501168"/>
    </source>
</evidence>
<evidence type="ECO:0000256" key="5">
    <source>
        <dbReference type="ARBA" id="ARBA00022763"/>
    </source>
</evidence>
<dbReference type="InterPro" id="IPR004604">
    <property type="entry name" value="DNA_recomb/repair_RecN"/>
</dbReference>
<dbReference type="GO" id="GO:0006281">
    <property type="term" value="P:DNA repair"/>
    <property type="evidence" value="ECO:0007669"/>
    <property type="project" value="UniProtKB-KW"/>
</dbReference>
<sequence>MLTQLTINNFAIVDKLAIDFSRGMTAITGETGAGKSIAIDALGLCLGNRSDASSIRHGTERVDISAHFLLDDTPSALEWLKENHLDDHNECILRRVVNQDGRSKAFINGSAVPVAQLRELGQTLIQIHGQHEHQLLIKPEHQQTLLNHYMGESTLFNEMKAQYKQWKEACLQFAQYEKQRSDRDAHLQLLQYQLKELNEFAPIEGEYEQIDEEYKRLSNSEQLINLSQQTTMILSENDEYNVLNLLHSAKHSLQELMDIDTKLTSVYTMLDEAAIQVAEASNELRYYAENMEMDPARASYIEQRLSKQITLARKHHLPPEQLPILHQQLQDEFIQLQQQDVQGEQLKLDIDRFHQQAISIAQKLHKKRQAYAKTLSDLITKSMHDLSMPNGQFVIQVNYDENHLGDDGADQVVFMVTTNPGQPLQPIAKVASGGELSRIALAIQVLTAQKMDTPALIFDEIDVGISGPTAAKVGNLLRRLGQSTQVITVTHLPQVAGNAQHHFFVSKQNDGKATTTDMVELDQAGRLDELARLLGGDKITEATRANARELLVE</sequence>
<dbReference type="InterPro" id="IPR027417">
    <property type="entry name" value="P-loop_NTPase"/>
</dbReference>
<keyword evidence="4" id="KW-0547">Nucleotide-binding</keyword>
<evidence type="ECO:0000256" key="6">
    <source>
        <dbReference type="ARBA" id="ARBA00022840"/>
    </source>
</evidence>
<evidence type="ECO:0000256" key="4">
    <source>
        <dbReference type="ARBA" id="ARBA00022741"/>
    </source>
</evidence>
<dbReference type="Proteomes" id="UP000501168">
    <property type="component" value="Chromosome"/>
</dbReference>
<evidence type="ECO:0000256" key="8">
    <source>
        <dbReference type="ARBA" id="ARBA00033408"/>
    </source>
</evidence>
<dbReference type="InParanoid" id="A0A6G9I958"/>
<dbReference type="InterPro" id="IPR003395">
    <property type="entry name" value="RecF/RecN/SMC_N"/>
</dbReference>
<dbReference type="PIRSF" id="PIRSF003128">
    <property type="entry name" value="RecN"/>
    <property type="match status" value="1"/>
</dbReference>
<comment type="similarity">
    <text evidence="2 9">Belongs to the RecN family.</text>
</comment>
<accession>A0A6G9I958</accession>
<evidence type="ECO:0000259" key="10">
    <source>
        <dbReference type="Pfam" id="PF02463"/>
    </source>
</evidence>
<keyword evidence="6" id="KW-0067">ATP-binding</keyword>
<dbReference type="CDD" id="cd03241">
    <property type="entry name" value="ABC_RecN"/>
    <property type="match status" value="2"/>
</dbReference>
<protein>
    <recommendedName>
        <fullName evidence="3 9">DNA repair protein RecN</fullName>
    </recommendedName>
    <alternativeName>
        <fullName evidence="8 9">Recombination protein N</fullName>
    </alternativeName>
</protein>
<keyword evidence="12" id="KW-1185">Reference proteome</keyword>
<keyword evidence="7 9" id="KW-0234">DNA repair</keyword>
<keyword evidence="5 9" id="KW-0227">DNA damage</keyword>
<evidence type="ECO:0000313" key="11">
    <source>
        <dbReference type="EMBL" id="QIQ20753.1"/>
    </source>
</evidence>
<dbReference type="PANTHER" id="PTHR11059:SF0">
    <property type="entry name" value="DNA REPAIR PROTEIN RECN"/>
    <property type="match status" value="1"/>
</dbReference>
<evidence type="ECO:0000256" key="7">
    <source>
        <dbReference type="ARBA" id="ARBA00023204"/>
    </source>
</evidence>
<dbReference type="FunFam" id="3.40.50.300:FF:000356">
    <property type="entry name" value="DNA repair protein RecN"/>
    <property type="match status" value="1"/>
</dbReference>
<dbReference type="GO" id="GO:0005524">
    <property type="term" value="F:ATP binding"/>
    <property type="evidence" value="ECO:0007669"/>
    <property type="project" value="UniProtKB-KW"/>
</dbReference>
<evidence type="ECO:0000256" key="1">
    <source>
        <dbReference type="ARBA" id="ARBA00003618"/>
    </source>
</evidence>
<dbReference type="Pfam" id="PF02463">
    <property type="entry name" value="SMC_N"/>
    <property type="match status" value="1"/>
</dbReference>
<name>A0A6G9I958_9GAMM</name>
<dbReference type="PANTHER" id="PTHR11059">
    <property type="entry name" value="DNA REPAIR PROTEIN RECN"/>
    <property type="match status" value="1"/>
</dbReference>
<gene>
    <name evidence="11" type="primary">recN</name>
    <name evidence="11" type="ORF">IPMB12_03090</name>
</gene>
<dbReference type="AlphaFoldDB" id="A0A6G9I958"/>
<dbReference type="KEGG" id="orb:IPMB12_03090"/>
<organism evidence="11 12">
    <name type="scientific">Zophobihabitans entericus</name>
    <dbReference type="NCBI Taxonomy" id="1635327"/>
    <lineage>
        <taxon>Bacteria</taxon>
        <taxon>Pseudomonadati</taxon>
        <taxon>Pseudomonadota</taxon>
        <taxon>Gammaproteobacteria</taxon>
        <taxon>Orbales</taxon>
        <taxon>Orbaceae</taxon>
        <taxon>Zophobihabitans</taxon>
    </lineage>
</organism>
<reference evidence="11 12" key="1">
    <citation type="submission" date="2020-03" db="EMBL/GenBank/DDBJ databases">
        <title>Complete genome sequence of Orbus sp. IPMB12 (BCRC 80908).</title>
        <authorList>
            <person name="Lo W.-S."/>
            <person name="Chang T.-H."/>
            <person name="Kuo C.-H."/>
        </authorList>
    </citation>
    <scope>NUCLEOTIDE SEQUENCE [LARGE SCALE GENOMIC DNA]</scope>
    <source>
        <strain evidence="11 12">IPMB12</strain>
    </source>
</reference>
<dbReference type="GO" id="GO:0043590">
    <property type="term" value="C:bacterial nucleoid"/>
    <property type="evidence" value="ECO:0007669"/>
    <property type="project" value="TreeGrafter"/>
</dbReference>
<evidence type="ECO:0000256" key="3">
    <source>
        <dbReference type="ARBA" id="ARBA00021315"/>
    </source>
</evidence>
<dbReference type="SUPFAM" id="SSF52540">
    <property type="entry name" value="P-loop containing nucleoside triphosphate hydrolases"/>
    <property type="match status" value="1"/>
</dbReference>
<dbReference type="GO" id="GO:0006310">
    <property type="term" value="P:DNA recombination"/>
    <property type="evidence" value="ECO:0007669"/>
    <property type="project" value="InterPro"/>
</dbReference>
<dbReference type="EMBL" id="CP050253">
    <property type="protein sequence ID" value="QIQ20753.1"/>
    <property type="molecule type" value="Genomic_DNA"/>
</dbReference>
<dbReference type="FunFam" id="3.40.50.300:FF:000319">
    <property type="entry name" value="DNA repair protein RecN"/>
    <property type="match status" value="1"/>
</dbReference>
<dbReference type="RefSeq" id="WP_166914851.1">
    <property type="nucleotide sequence ID" value="NZ_CP050253.1"/>
</dbReference>
<evidence type="ECO:0000256" key="2">
    <source>
        <dbReference type="ARBA" id="ARBA00009441"/>
    </source>
</evidence>